<evidence type="ECO:0000256" key="3">
    <source>
        <dbReference type="ARBA" id="ARBA00022679"/>
    </source>
</evidence>
<proteinExistence type="inferred from homology"/>
<dbReference type="InterPro" id="IPR018584">
    <property type="entry name" value="GT87"/>
</dbReference>
<evidence type="ECO:0000256" key="2">
    <source>
        <dbReference type="ARBA" id="ARBA00022475"/>
    </source>
</evidence>
<dbReference type="Pfam" id="PF09594">
    <property type="entry name" value="GT87"/>
    <property type="match status" value="1"/>
</dbReference>
<keyword evidence="5 8" id="KW-1133">Transmembrane helix</keyword>
<organism evidence="9 10">
    <name type="scientific">Aerosakkonema funiforme FACHB-1375</name>
    <dbReference type="NCBI Taxonomy" id="2949571"/>
    <lineage>
        <taxon>Bacteria</taxon>
        <taxon>Bacillati</taxon>
        <taxon>Cyanobacteriota</taxon>
        <taxon>Cyanophyceae</taxon>
        <taxon>Oscillatoriophycideae</taxon>
        <taxon>Aerosakkonematales</taxon>
        <taxon>Aerosakkonemataceae</taxon>
        <taxon>Aerosakkonema</taxon>
    </lineage>
</organism>
<accession>A0A926ZEI3</accession>
<evidence type="ECO:0000313" key="9">
    <source>
        <dbReference type="EMBL" id="MBD2180098.1"/>
    </source>
</evidence>
<feature type="transmembrane region" description="Helical" evidence="8">
    <location>
        <begin position="363"/>
        <end position="382"/>
    </location>
</feature>
<keyword evidence="4 8" id="KW-0812">Transmembrane</keyword>
<feature type="transmembrane region" description="Helical" evidence="8">
    <location>
        <begin position="132"/>
        <end position="151"/>
    </location>
</feature>
<name>A0A926ZEI3_9CYAN</name>
<comment type="subcellular location">
    <subcellularLocation>
        <location evidence="1">Cell membrane</location>
        <topology evidence="1">Multi-pass membrane protein</topology>
    </subcellularLocation>
</comment>
<dbReference type="EMBL" id="JACJPW010000005">
    <property type="protein sequence ID" value="MBD2180098.1"/>
    <property type="molecule type" value="Genomic_DNA"/>
</dbReference>
<dbReference type="GO" id="GO:0005886">
    <property type="term" value="C:plasma membrane"/>
    <property type="evidence" value="ECO:0007669"/>
    <property type="project" value="UniProtKB-SubCell"/>
</dbReference>
<evidence type="ECO:0000256" key="4">
    <source>
        <dbReference type="ARBA" id="ARBA00022692"/>
    </source>
</evidence>
<dbReference type="GO" id="GO:0016758">
    <property type="term" value="F:hexosyltransferase activity"/>
    <property type="evidence" value="ECO:0007669"/>
    <property type="project" value="InterPro"/>
</dbReference>
<feature type="transmembrane region" description="Helical" evidence="8">
    <location>
        <begin position="388"/>
        <end position="406"/>
    </location>
</feature>
<evidence type="ECO:0000256" key="6">
    <source>
        <dbReference type="ARBA" id="ARBA00023136"/>
    </source>
</evidence>
<feature type="transmembrane region" description="Helical" evidence="8">
    <location>
        <begin position="179"/>
        <end position="203"/>
    </location>
</feature>
<feature type="transmembrane region" description="Helical" evidence="8">
    <location>
        <begin position="6"/>
        <end position="22"/>
    </location>
</feature>
<reference evidence="9" key="1">
    <citation type="journal article" date="2015" name="ISME J.">
        <title>Draft Genome Sequence of Streptomyces incarnatus NRRL8089, which Produces the Nucleoside Antibiotic Sinefungin.</title>
        <authorList>
            <person name="Oshima K."/>
            <person name="Hattori M."/>
            <person name="Shimizu H."/>
            <person name="Fukuda K."/>
            <person name="Nemoto M."/>
            <person name="Inagaki K."/>
            <person name="Tamura T."/>
        </authorList>
    </citation>
    <scope>NUCLEOTIDE SEQUENCE</scope>
    <source>
        <strain evidence="9">FACHB-1375</strain>
    </source>
</reference>
<comment type="caution">
    <text evidence="9">The sequence shown here is derived from an EMBL/GenBank/DDBJ whole genome shotgun (WGS) entry which is preliminary data.</text>
</comment>
<keyword evidence="6 8" id="KW-0472">Membrane</keyword>
<feature type="transmembrane region" description="Helical" evidence="8">
    <location>
        <begin position="108"/>
        <end position="126"/>
    </location>
</feature>
<evidence type="ECO:0000256" key="8">
    <source>
        <dbReference type="SAM" id="Phobius"/>
    </source>
</evidence>
<evidence type="ECO:0000313" key="10">
    <source>
        <dbReference type="Proteomes" id="UP000641646"/>
    </source>
</evidence>
<evidence type="ECO:0000256" key="5">
    <source>
        <dbReference type="ARBA" id="ARBA00022989"/>
    </source>
</evidence>
<evidence type="ECO:0000256" key="7">
    <source>
        <dbReference type="ARBA" id="ARBA00024033"/>
    </source>
</evidence>
<dbReference type="Proteomes" id="UP000641646">
    <property type="component" value="Unassembled WGS sequence"/>
</dbReference>
<feature type="transmembrane region" description="Helical" evidence="8">
    <location>
        <begin position="29"/>
        <end position="49"/>
    </location>
</feature>
<gene>
    <name evidence="9" type="ORF">H6G03_03030</name>
</gene>
<reference evidence="9" key="2">
    <citation type="submission" date="2020-08" db="EMBL/GenBank/DDBJ databases">
        <authorList>
            <person name="Chen M."/>
            <person name="Teng W."/>
            <person name="Zhao L."/>
            <person name="Hu C."/>
            <person name="Zhou Y."/>
            <person name="Han B."/>
            <person name="Song L."/>
            <person name="Shu W."/>
        </authorList>
    </citation>
    <scope>NUCLEOTIDE SEQUENCE</scope>
    <source>
        <strain evidence="9">FACHB-1375</strain>
    </source>
</reference>
<dbReference type="AlphaFoldDB" id="A0A926ZEI3"/>
<evidence type="ECO:0000256" key="1">
    <source>
        <dbReference type="ARBA" id="ARBA00004651"/>
    </source>
</evidence>
<comment type="similarity">
    <text evidence="7">Belongs to the glycosyltransferase 87 family.</text>
</comment>
<keyword evidence="2" id="KW-1003">Cell membrane</keyword>
<sequence length="415" mass="46624">MIIYLIYGILILATVSLNTIAIKSKRQGLNSWLTCGLPATVMVLFSWLVSFSNFCGDFNKSYYPAGRLIIEDPSRLYEWGKGLGFVNIPIIAILFTPISFFNKLTAQIIITILGLAAIVWSCYLIWKLTNASGWRKLAIAGLILANGPLYYSLKQGNSTHFVLLLLIATLFCLRDKREVWVGILLAIASLIKIPLFLLGIYFAMRGRWRVVLGFSAGLVGIVAASILLFGLDLHITWFEKCVLTFAGKPLAAFNVQSVDGFVARLLYDVDLKSWQPLEVGMEFKVWRYLLLSILVGSSIWICWRSRKPIALATEYLEFSIVLCLAQLISPISWTHYYLYLLLPLCLWLCDRLAIPPGINWTRLVLVSTVLVSLPVILVKPIAPIFEVFVSHYFLGGVLLLGIFLAARFSTADERR</sequence>
<keyword evidence="10" id="KW-1185">Reference proteome</keyword>
<feature type="transmembrane region" description="Helical" evidence="8">
    <location>
        <begin position="315"/>
        <end position="331"/>
    </location>
</feature>
<feature type="transmembrane region" description="Helical" evidence="8">
    <location>
        <begin position="285"/>
        <end position="303"/>
    </location>
</feature>
<dbReference type="RefSeq" id="WP_190461955.1">
    <property type="nucleotide sequence ID" value="NZ_JACJPW010000005.1"/>
</dbReference>
<feature type="transmembrane region" description="Helical" evidence="8">
    <location>
        <begin position="210"/>
        <end position="231"/>
    </location>
</feature>
<protein>
    <submittedName>
        <fullName evidence="9">DUF2029 domain-containing protein</fullName>
    </submittedName>
</protein>
<keyword evidence="3" id="KW-0808">Transferase</keyword>